<evidence type="ECO:0000256" key="5">
    <source>
        <dbReference type="SAM" id="MobiDB-lite"/>
    </source>
</evidence>
<name>A0A6I8LK63_9PSEU</name>
<dbReference type="PANTHER" id="PTHR30168">
    <property type="entry name" value="PUTATIVE MEMBRANE PROTEIN YPFJ"/>
    <property type="match status" value="1"/>
</dbReference>
<gene>
    <name evidence="7" type="ORF">AA23TX_01819</name>
</gene>
<evidence type="ECO:0000313" key="7">
    <source>
        <dbReference type="EMBL" id="VVJ16798.1"/>
    </source>
</evidence>
<reference evidence="7 8" key="1">
    <citation type="submission" date="2019-09" db="EMBL/GenBank/DDBJ databases">
        <authorList>
            <person name="Leyn A S."/>
        </authorList>
    </citation>
    <scope>NUCLEOTIDE SEQUENCE [LARGE SCALE GENOMIC DNA]</scope>
    <source>
        <strain evidence="7">AA231_1</strain>
    </source>
</reference>
<dbReference type="PANTHER" id="PTHR30168:SF0">
    <property type="entry name" value="INNER MEMBRANE PROTEIN"/>
    <property type="match status" value="1"/>
</dbReference>
<protein>
    <submittedName>
        <fullName evidence="7">YpfJ protein</fullName>
    </submittedName>
</protein>
<evidence type="ECO:0000256" key="6">
    <source>
        <dbReference type="SAM" id="Phobius"/>
    </source>
</evidence>
<sequence>MTDTDGSGRPGESGPPPPPPMVARSPEPAWVPEPNPWAPNWAAAPPVPIAPPRNRLWGAVAGVMIVVLAISLIAATIPHRVDGHAFVAQGVDTGRAYSGGSDGKPAKAVPELARNPLLSDGITPGPATCSLPDLGRAADQLKAYYGALVDCLEQSWRPALRKANEPTLTATVSVTLPEHSACGEAPTKNEAVAYYCGGDTTIYAPTDWMLSDAGLNKARHIATIAHEYGHHVQRESGILSAAADKMTSPNEDSAADKEVVRRIELQANCFGALFLAAVAGSGSVSRSLANAAVADYGRANDSDTHGSRAHQLSWAKAGYDVKTTKACDTWSAGPGDVS</sequence>
<dbReference type="Pfam" id="PF04228">
    <property type="entry name" value="Zn_peptidase"/>
    <property type="match status" value="1"/>
</dbReference>
<keyword evidence="2 6" id="KW-0812">Transmembrane</keyword>
<evidence type="ECO:0000256" key="3">
    <source>
        <dbReference type="ARBA" id="ARBA00022989"/>
    </source>
</evidence>
<keyword evidence="3 6" id="KW-1133">Transmembrane helix</keyword>
<dbReference type="EMBL" id="CABVGP010000001">
    <property type="protein sequence ID" value="VVJ16798.1"/>
    <property type="molecule type" value="Genomic_DNA"/>
</dbReference>
<dbReference type="Proteomes" id="UP000399805">
    <property type="component" value="Unassembled WGS sequence"/>
</dbReference>
<keyword evidence="4 6" id="KW-0472">Membrane</keyword>
<evidence type="ECO:0000256" key="1">
    <source>
        <dbReference type="ARBA" id="ARBA00004167"/>
    </source>
</evidence>
<dbReference type="GO" id="GO:0016020">
    <property type="term" value="C:membrane"/>
    <property type="evidence" value="ECO:0007669"/>
    <property type="project" value="UniProtKB-SubCell"/>
</dbReference>
<keyword evidence="8" id="KW-1185">Reference proteome</keyword>
<proteinExistence type="predicted"/>
<evidence type="ECO:0000256" key="4">
    <source>
        <dbReference type="ARBA" id="ARBA00023136"/>
    </source>
</evidence>
<feature type="transmembrane region" description="Helical" evidence="6">
    <location>
        <begin position="56"/>
        <end position="77"/>
    </location>
</feature>
<evidence type="ECO:0000313" key="8">
    <source>
        <dbReference type="Proteomes" id="UP000399805"/>
    </source>
</evidence>
<accession>A0A6I8LK63</accession>
<organism evidence="7 8">
    <name type="scientific">Amycolatopsis camponoti</name>
    <dbReference type="NCBI Taxonomy" id="2606593"/>
    <lineage>
        <taxon>Bacteria</taxon>
        <taxon>Bacillati</taxon>
        <taxon>Actinomycetota</taxon>
        <taxon>Actinomycetes</taxon>
        <taxon>Pseudonocardiales</taxon>
        <taxon>Pseudonocardiaceae</taxon>
        <taxon>Amycolatopsis</taxon>
    </lineage>
</organism>
<dbReference type="InterPro" id="IPR007343">
    <property type="entry name" value="Uncharacterised_pept_Zn_put"/>
</dbReference>
<feature type="region of interest" description="Disordered" evidence="5">
    <location>
        <begin position="1"/>
        <end position="31"/>
    </location>
</feature>
<evidence type="ECO:0000256" key="2">
    <source>
        <dbReference type="ARBA" id="ARBA00022692"/>
    </source>
</evidence>
<comment type="subcellular location">
    <subcellularLocation>
        <location evidence="1">Membrane</location>
        <topology evidence="1">Single-pass membrane protein</topology>
    </subcellularLocation>
</comment>
<dbReference type="AlphaFoldDB" id="A0A6I8LK63"/>